<evidence type="ECO:0000256" key="4">
    <source>
        <dbReference type="ARBA" id="ARBA00023274"/>
    </source>
</evidence>
<reference evidence="9" key="1">
    <citation type="journal article" date="2020" name="J. Eukaryot. Microbiol.">
        <title>De novo Sequencing, Assembly and Annotation of the Transcriptome for the Free-Living Testate Amoeba Arcella intermedia.</title>
        <authorList>
            <person name="Ribeiro G.M."/>
            <person name="Porfirio-Sousa A.L."/>
            <person name="Maurer-Alcala X.X."/>
            <person name="Katz L.A."/>
            <person name="Lahr D.J.G."/>
        </authorList>
    </citation>
    <scope>NUCLEOTIDE SEQUENCE</scope>
</reference>
<dbReference type="Gene3D" id="3.30.1140.32">
    <property type="entry name" value="Ribosomal protein S3, C-terminal domain"/>
    <property type="match status" value="1"/>
</dbReference>
<evidence type="ECO:0000256" key="1">
    <source>
        <dbReference type="ARBA" id="ARBA00010761"/>
    </source>
</evidence>
<dbReference type="EMBL" id="GIBP01006777">
    <property type="protein sequence ID" value="NDV35746.1"/>
    <property type="molecule type" value="Transcribed_RNA"/>
</dbReference>
<dbReference type="InterPro" id="IPR001351">
    <property type="entry name" value="Ribosomal_uS3_C"/>
</dbReference>
<name>A0A6B2LFC8_9EUKA</name>
<sequence>MFFAELNAFLTKELSEDGYSGVEVRVTPQRTEVIVRATRVRNVIGEKGKRMRELTSVITKRFALKEGSIELYAEPVQYRALCAISQAESLRYKLLHGLAVRRACYGVMRFVMENEAKGIEIVISGKLRSQRAKAMKFCDGYMKKSGNATTVYVDKAVRSVLLKSGVLGIRVSIMLPWDPNGKKGPKQLLPDVVTVLNPTKKDELFSAPLPAPVQEEFAPPEATFEAGDEENFADE</sequence>
<feature type="region of interest" description="Disordered" evidence="7">
    <location>
        <begin position="210"/>
        <end position="235"/>
    </location>
</feature>
<dbReference type="CDD" id="cd02413">
    <property type="entry name" value="KH-II_40S_S3"/>
    <property type="match status" value="1"/>
</dbReference>
<dbReference type="GO" id="GO:0022627">
    <property type="term" value="C:cytosolic small ribosomal subunit"/>
    <property type="evidence" value="ECO:0007669"/>
    <property type="project" value="TreeGrafter"/>
</dbReference>
<dbReference type="FunFam" id="3.30.1140.32:FF:000005">
    <property type="entry name" value="40S ribosomal protein S3"/>
    <property type="match status" value="1"/>
</dbReference>
<dbReference type="Gene3D" id="3.30.300.20">
    <property type="match status" value="1"/>
</dbReference>
<dbReference type="SUPFAM" id="SSF54814">
    <property type="entry name" value="Prokaryotic type KH domain (KH-domain type II)"/>
    <property type="match status" value="1"/>
</dbReference>
<feature type="compositionally biased region" description="Low complexity" evidence="7">
    <location>
        <begin position="215"/>
        <end position="225"/>
    </location>
</feature>
<keyword evidence="2 6" id="KW-0694">RNA-binding</keyword>
<organism evidence="9">
    <name type="scientific">Arcella intermedia</name>
    <dbReference type="NCBI Taxonomy" id="1963864"/>
    <lineage>
        <taxon>Eukaryota</taxon>
        <taxon>Amoebozoa</taxon>
        <taxon>Tubulinea</taxon>
        <taxon>Elardia</taxon>
        <taxon>Arcellinida</taxon>
        <taxon>Sphaerothecina</taxon>
        <taxon>Arcellidae</taxon>
        <taxon>Arcella</taxon>
    </lineage>
</organism>
<evidence type="ECO:0000313" key="9">
    <source>
        <dbReference type="EMBL" id="NDV35746.1"/>
    </source>
</evidence>
<keyword evidence="3" id="KW-0689">Ribosomal protein</keyword>
<dbReference type="NCBIfam" id="NF003219">
    <property type="entry name" value="PRK04191.1"/>
    <property type="match status" value="1"/>
</dbReference>
<protein>
    <recommendedName>
        <fullName evidence="5">40S ribosomal protein S3</fullName>
    </recommendedName>
</protein>
<evidence type="ECO:0000256" key="7">
    <source>
        <dbReference type="SAM" id="MobiDB-lite"/>
    </source>
</evidence>
<dbReference type="PANTHER" id="PTHR11760:SF32">
    <property type="entry name" value="SMALL RIBOSOMAL SUBUNIT PROTEIN US3"/>
    <property type="match status" value="1"/>
</dbReference>
<dbReference type="Pfam" id="PF00189">
    <property type="entry name" value="Ribosomal_S3_C"/>
    <property type="match status" value="1"/>
</dbReference>
<accession>A0A6B2LFC8</accession>
<dbReference type="AlphaFoldDB" id="A0A6B2LFC8"/>
<dbReference type="GO" id="GO:0003735">
    <property type="term" value="F:structural constituent of ribosome"/>
    <property type="evidence" value="ECO:0007669"/>
    <property type="project" value="InterPro"/>
</dbReference>
<evidence type="ECO:0000256" key="5">
    <source>
        <dbReference type="ARBA" id="ARBA00035408"/>
    </source>
</evidence>
<dbReference type="GO" id="GO:0005634">
    <property type="term" value="C:nucleus"/>
    <property type="evidence" value="ECO:0007669"/>
    <property type="project" value="TreeGrafter"/>
</dbReference>
<dbReference type="PANTHER" id="PTHR11760">
    <property type="entry name" value="30S/40S RIBOSOMAL PROTEIN S3"/>
    <property type="match status" value="1"/>
</dbReference>
<dbReference type="GO" id="GO:0003723">
    <property type="term" value="F:RNA binding"/>
    <property type="evidence" value="ECO:0007669"/>
    <property type="project" value="UniProtKB-UniRule"/>
</dbReference>
<dbReference type="GO" id="GO:0006412">
    <property type="term" value="P:translation"/>
    <property type="evidence" value="ECO:0007669"/>
    <property type="project" value="InterPro"/>
</dbReference>
<evidence type="ECO:0000256" key="2">
    <source>
        <dbReference type="ARBA" id="ARBA00022884"/>
    </source>
</evidence>
<evidence type="ECO:0000256" key="3">
    <source>
        <dbReference type="ARBA" id="ARBA00022980"/>
    </source>
</evidence>
<evidence type="ECO:0000256" key="6">
    <source>
        <dbReference type="PROSITE-ProRule" id="PRU00118"/>
    </source>
</evidence>
<dbReference type="Pfam" id="PF07650">
    <property type="entry name" value="KH_2"/>
    <property type="match status" value="1"/>
</dbReference>
<keyword evidence="4" id="KW-0687">Ribonucleoprotein</keyword>
<dbReference type="InterPro" id="IPR005703">
    <property type="entry name" value="Ribosomal_uS3_euk/arc"/>
</dbReference>
<dbReference type="InterPro" id="IPR009019">
    <property type="entry name" value="KH_sf_prok-type"/>
</dbReference>
<dbReference type="InterPro" id="IPR004044">
    <property type="entry name" value="KH_dom_type_2"/>
</dbReference>
<feature type="compositionally biased region" description="Acidic residues" evidence="7">
    <location>
        <begin position="226"/>
        <end position="235"/>
    </location>
</feature>
<proteinExistence type="inferred from homology"/>
<dbReference type="InterPro" id="IPR036419">
    <property type="entry name" value="Ribosomal_S3_C_sf"/>
</dbReference>
<dbReference type="PROSITE" id="PS50823">
    <property type="entry name" value="KH_TYPE_2"/>
    <property type="match status" value="1"/>
</dbReference>
<dbReference type="InterPro" id="IPR015946">
    <property type="entry name" value="KH_dom-like_a/b"/>
</dbReference>
<dbReference type="SUPFAM" id="SSF54821">
    <property type="entry name" value="Ribosomal protein S3 C-terminal domain"/>
    <property type="match status" value="1"/>
</dbReference>
<feature type="domain" description="KH type-2" evidence="8">
    <location>
        <begin position="6"/>
        <end position="77"/>
    </location>
</feature>
<evidence type="ECO:0000259" key="8">
    <source>
        <dbReference type="PROSITE" id="PS50823"/>
    </source>
</evidence>
<dbReference type="InterPro" id="IPR057258">
    <property type="entry name" value="Ribosomal_uS3"/>
</dbReference>
<dbReference type="NCBIfam" id="TIGR01008">
    <property type="entry name" value="uS3_euk_arch"/>
    <property type="match status" value="1"/>
</dbReference>
<comment type="similarity">
    <text evidence="1">Belongs to the universal ribosomal protein uS3 family.</text>
</comment>
<dbReference type="FunFam" id="3.30.300.20:FF:000006">
    <property type="entry name" value="40S ribosomal protein S3"/>
    <property type="match status" value="1"/>
</dbReference>